<keyword evidence="2" id="KW-1185">Reference proteome</keyword>
<sequence length="309" mass="34613">MQLIDVHTPSSSFSLPHASKEFTGLLHPHVHMAPFAVQQDNLQMLFDKLSRKVNTTANGQRVGPGWLKYHHGESFWNLDDESDYSIFVWRHKAEPPSAEAPPVTLHLHAPDTPLPTPPAYQNPLFYAFIPAPPLEARSIRGPRSVRSLRSKKSTKSLLDVPLKESIPQFKADFHRFHSENGVRTVKGDIGPVSGVRMLLKNGYRHVYISRAFARQHGFIPQDAAPGYYGYTGLISIGEWPITLGTKTTRHAVYLSEESHFDVVLGRSFMERRGVKTDLADLTSVHCMDTGEKVDCEVVIIRDGKGSMLP</sequence>
<gene>
    <name evidence="1" type="ORF">BS47DRAFT_1389151</name>
</gene>
<reference evidence="1" key="1">
    <citation type="journal article" date="2020" name="Nat. Commun.">
        <title>Large-scale genome sequencing of mycorrhizal fungi provides insights into the early evolution of symbiotic traits.</title>
        <authorList>
            <person name="Miyauchi S."/>
            <person name="Kiss E."/>
            <person name="Kuo A."/>
            <person name="Drula E."/>
            <person name="Kohler A."/>
            <person name="Sanchez-Garcia M."/>
            <person name="Morin E."/>
            <person name="Andreopoulos B."/>
            <person name="Barry K.W."/>
            <person name="Bonito G."/>
            <person name="Buee M."/>
            <person name="Carver A."/>
            <person name="Chen C."/>
            <person name="Cichocki N."/>
            <person name="Clum A."/>
            <person name="Culley D."/>
            <person name="Crous P.W."/>
            <person name="Fauchery L."/>
            <person name="Girlanda M."/>
            <person name="Hayes R.D."/>
            <person name="Keri Z."/>
            <person name="LaButti K."/>
            <person name="Lipzen A."/>
            <person name="Lombard V."/>
            <person name="Magnuson J."/>
            <person name="Maillard F."/>
            <person name="Murat C."/>
            <person name="Nolan M."/>
            <person name="Ohm R.A."/>
            <person name="Pangilinan J."/>
            <person name="Pereira M.F."/>
            <person name="Perotto S."/>
            <person name="Peter M."/>
            <person name="Pfister S."/>
            <person name="Riley R."/>
            <person name="Sitrit Y."/>
            <person name="Stielow J.B."/>
            <person name="Szollosi G."/>
            <person name="Zifcakova L."/>
            <person name="Stursova M."/>
            <person name="Spatafora J.W."/>
            <person name="Tedersoo L."/>
            <person name="Vaario L.M."/>
            <person name="Yamada A."/>
            <person name="Yan M."/>
            <person name="Wang P."/>
            <person name="Xu J."/>
            <person name="Bruns T."/>
            <person name="Baldrian P."/>
            <person name="Vilgalys R."/>
            <person name="Dunand C."/>
            <person name="Henrissat B."/>
            <person name="Grigoriev I.V."/>
            <person name="Hibbett D."/>
            <person name="Nagy L.G."/>
            <person name="Martin F.M."/>
        </authorList>
    </citation>
    <scope>NUCLEOTIDE SEQUENCE</scope>
    <source>
        <strain evidence="1">UP504</strain>
    </source>
</reference>
<protein>
    <submittedName>
        <fullName evidence="1">Uncharacterized protein</fullName>
    </submittedName>
</protein>
<dbReference type="InterPro" id="IPR021109">
    <property type="entry name" value="Peptidase_aspartic_dom_sf"/>
</dbReference>
<dbReference type="Proteomes" id="UP000886523">
    <property type="component" value="Unassembled WGS sequence"/>
</dbReference>
<organism evidence="1 2">
    <name type="scientific">Hydnum rufescens UP504</name>
    <dbReference type="NCBI Taxonomy" id="1448309"/>
    <lineage>
        <taxon>Eukaryota</taxon>
        <taxon>Fungi</taxon>
        <taxon>Dikarya</taxon>
        <taxon>Basidiomycota</taxon>
        <taxon>Agaricomycotina</taxon>
        <taxon>Agaricomycetes</taxon>
        <taxon>Cantharellales</taxon>
        <taxon>Hydnaceae</taxon>
        <taxon>Hydnum</taxon>
    </lineage>
</organism>
<dbReference type="OrthoDB" id="6600758at2759"/>
<accession>A0A9P6B5V5</accession>
<dbReference type="AlphaFoldDB" id="A0A9P6B5V5"/>
<dbReference type="EMBL" id="MU128926">
    <property type="protein sequence ID" value="KAF9518216.1"/>
    <property type="molecule type" value="Genomic_DNA"/>
</dbReference>
<evidence type="ECO:0000313" key="1">
    <source>
        <dbReference type="EMBL" id="KAF9518216.1"/>
    </source>
</evidence>
<proteinExistence type="predicted"/>
<dbReference type="Gene3D" id="2.40.70.10">
    <property type="entry name" value="Acid Proteases"/>
    <property type="match status" value="1"/>
</dbReference>
<name>A0A9P6B5V5_9AGAM</name>
<comment type="caution">
    <text evidence="1">The sequence shown here is derived from an EMBL/GenBank/DDBJ whole genome shotgun (WGS) entry which is preliminary data.</text>
</comment>
<evidence type="ECO:0000313" key="2">
    <source>
        <dbReference type="Proteomes" id="UP000886523"/>
    </source>
</evidence>